<gene>
    <name evidence="10" type="ORF">LUZ63_016731</name>
</gene>
<accession>A0A9P9ZCH0</accession>
<evidence type="ECO:0000256" key="6">
    <source>
        <dbReference type="ARBA" id="ARBA00023136"/>
    </source>
</evidence>
<dbReference type="PANTHER" id="PTHR24186">
    <property type="entry name" value="PROTEIN PHOSPHATASE 1 REGULATORY SUBUNIT"/>
    <property type="match status" value="1"/>
</dbReference>
<dbReference type="Gene3D" id="1.25.40.20">
    <property type="entry name" value="Ankyrin repeat-containing domain"/>
    <property type="match status" value="1"/>
</dbReference>
<dbReference type="PROSITE" id="PS50297">
    <property type="entry name" value="ANK_REP_REGION"/>
    <property type="match status" value="1"/>
</dbReference>
<organism evidence="10 11">
    <name type="scientific">Rhynchospora breviuscula</name>
    <dbReference type="NCBI Taxonomy" id="2022672"/>
    <lineage>
        <taxon>Eukaryota</taxon>
        <taxon>Viridiplantae</taxon>
        <taxon>Streptophyta</taxon>
        <taxon>Embryophyta</taxon>
        <taxon>Tracheophyta</taxon>
        <taxon>Spermatophyta</taxon>
        <taxon>Magnoliopsida</taxon>
        <taxon>Liliopsida</taxon>
        <taxon>Poales</taxon>
        <taxon>Cyperaceae</taxon>
        <taxon>Cyperoideae</taxon>
        <taxon>Rhynchosporeae</taxon>
        <taxon>Rhynchospora</taxon>
    </lineage>
</organism>
<dbReference type="InterPro" id="IPR036770">
    <property type="entry name" value="Ankyrin_rpt-contain_sf"/>
</dbReference>
<feature type="domain" description="PGG" evidence="9">
    <location>
        <begin position="426"/>
        <end position="531"/>
    </location>
</feature>
<sequence length="581" mass="64427">MSMDPGGPSSSTNGAAMDEKLFHAAMLGKIADMEALVSDNGSDILLGTTSQGSTCLHISSIFGHEEFSKAVIAVKLKQSLLSIVNSSAETPLIVAVKSGHDVLAGTLLEEYQNRNLSDMVLNSDINGDTVLHHAIRHGRLDFALQLIDKKPEISQKVNKYNESPMYIAVMRGYSDVFDKLLKTDLSSHMGAYNDNILHAAVRNANLGFVTTIMQSRPALARERNKSGHTPIQYAVHRNQTAVIRVMLEHDRSLGYLGNSSQDENPLLVAAASRGNIDAAQEILRNCPDAPCCNREGLTVLHKAVLEGHVKFVEFIMIDRQLDKLINMRDNNGKTALHHAVKNCNPKIVRALLDHTDIDVRVYDSDGRPAFWQLIEAKDSAKSLNWNEVFMLMSKADPQAKTFYRQVAMNTITVKSMKEIKSLTATYTKTTSLVAILIATITFAAAFSLPGGYSIYHETEGRPVMARKLAFKAFLISDTLAMCASLAVAFLCILARWKDLEFLLYYRSVTNKLMWFALMATNVAFATGLYTVLAPRHLWMAILICALSVSLPFLTYVLGKWPMLMLRYRLGPAFKSNLFDMI</sequence>
<keyword evidence="6 8" id="KW-0472">Membrane</keyword>
<evidence type="ECO:0000313" key="11">
    <source>
        <dbReference type="Proteomes" id="UP001151287"/>
    </source>
</evidence>
<dbReference type="InterPro" id="IPR026961">
    <property type="entry name" value="PGG_dom"/>
</dbReference>
<evidence type="ECO:0000256" key="8">
    <source>
        <dbReference type="SAM" id="Phobius"/>
    </source>
</evidence>
<keyword evidence="2 8" id="KW-0812">Transmembrane</keyword>
<feature type="transmembrane region" description="Helical" evidence="8">
    <location>
        <begin position="512"/>
        <end position="531"/>
    </location>
</feature>
<dbReference type="PROSITE" id="PS50088">
    <property type="entry name" value="ANK_REPEAT"/>
    <property type="match status" value="1"/>
</dbReference>
<protein>
    <recommendedName>
        <fullName evidence="9">PGG domain-containing protein</fullName>
    </recommendedName>
</protein>
<dbReference type="AlphaFoldDB" id="A0A9P9ZCH0"/>
<proteinExistence type="predicted"/>
<evidence type="ECO:0000256" key="4">
    <source>
        <dbReference type="ARBA" id="ARBA00022989"/>
    </source>
</evidence>
<feature type="transmembrane region" description="Helical" evidence="8">
    <location>
        <begin position="468"/>
        <end position="492"/>
    </location>
</feature>
<evidence type="ECO:0000256" key="2">
    <source>
        <dbReference type="ARBA" id="ARBA00022692"/>
    </source>
</evidence>
<dbReference type="PANTHER" id="PTHR24186:SF54">
    <property type="entry name" value="PGG DOMAIN-CONTAINING PROTEIN"/>
    <property type="match status" value="1"/>
</dbReference>
<evidence type="ECO:0000256" key="5">
    <source>
        <dbReference type="ARBA" id="ARBA00023043"/>
    </source>
</evidence>
<evidence type="ECO:0000256" key="7">
    <source>
        <dbReference type="PROSITE-ProRule" id="PRU00023"/>
    </source>
</evidence>
<reference evidence="10" key="1">
    <citation type="journal article" date="2022" name="Cell">
        <title>Repeat-based holocentromeres influence genome architecture and karyotype evolution.</title>
        <authorList>
            <person name="Hofstatter P.G."/>
            <person name="Thangavel G."/>
            <person name="Lux T."/>
            <person name="Neumann P."/>
            <person name="Vondrak T."/>
            <person name="Novak P."/>
            <person name="Zhang M."/>
            <person name="Costa L."/>
            <person name="Castellani M."/>
            <person name="Scott A."/>
            <person name="Toegelov H."/>
            <person name="Fuchs J."/>
            <person name="Mata-Sucre Y."/>
            <person name="Dias Y."/>
            <person name="Vanzela A.L.L."/>
            <person name="Huettel B."/>
            <person name="Almeida C.C.S."/>
            <person name="Simkova H."/>
            <person name="Souza G."/>
            <person name="Pedrosa-Harand A."/>
            <person name="Macas J."/>
            <person name="Mayer K.F.X."/>
            <person name="Houben A."/>
            <person name="Marques A."/>
        </authorList>
    </citation>
    <scope>NUCLEOTIDE SEQUENCE</scope>
    <source>
        <strain evidence="10">RhyBre1mFocal</strain>
    </source>
</reference>
<evidence type="ECO:0000259" key="9">
    <source>
        <dbReference type="Pfam" id="PF13962"/>
    </source>
</evidence>
<dbReference type="EMBL" id="JAMQYH010000005">
    <property type="protein sequence ID" value="KAJ1685341.1"/>
    <property type="molecule type" value="Genomic_DNA"/>
</dbReference>
<dbReference type="GO" id="GO:0005886">
    <property type="term" value="C:plasma membrane"/>
    <property type="evidence" value="ECO:0007669"/>
    <property type="project" value="TreeGrafter"/>
</dbReference>
<feature type="transmembrane region" description="Helical" evidence="8">
    <location>
        <begin position="426"/>
        <end position="448"/>
    </location>
</feature>
<dbReference type="OrthoDB" id="1847170at2759"/>
<dbReference type="SUPFAM" id="SSF48403">
    <property type="entry name" value="Ankyrin repeat"/>
    <property type="match status" value="1"/>
</dbReference>
<comment type="caution">
    <text evidence="10">The sequence shown here is derived from an EMBL/GenBank/DDBJ whole genome shotgun (WGS) entry which is preliminary data.</text>
</comment>
<dbReference type="Pfam" id="PF13962">
    <property type="entry name" value="PGG"/>
    <property type="match status" value="1"/>
</dbReference>
<keyword evidence="4 8" id="KW-1133">Transmembrane helix</keyword>
<name>A0A9P9ZCH0_9POAL</name>
<evidence type="ECO:0000256" key="3">
    <source>
        <dbReference type="ARBA" id="ARBA00022737"/>
    </source>
</evidence>
<feature type="transmembrane region" description="Helical" evidence="8">
    <location>
        <begin position="537"/>
        <end position="558"/>
    </location>
</feature>
<keyword evidence="11" id="KW-1185">Reference proteome</keyword>
<dbReference type="Proteomes" id="UP001151287">
    <property type="component" value="Unassembled WGS sequence"/>
</dbReference>
<dbReference type="InterPro" id="IPR002110">
    <property type="entry name" value="Ankyrin_rpt"/>
</dbReference>
<dbReference type="SMART" id="SM00248">
    <property type="entry name" value="ANK"/>
    <property type="match status" value="9"/>
</dbReference>
<feature type="repeat" description="ANK" evidence="7">
    <location>
        <begin position="331"/>
        <end position="354"/>
    </location>
</feature>
<evidence type="ECO:0000256" key="1">
    <source>
        <dbReference type="ARBA" id="ARBA00004141"/>
    </source>
</evidence>
<keyword evidence="3" id="KW-0677">Repeat</keyword>
<keyword evidence="5 7" id="KW-0040">ANK repeat</keyword>
<dbReference type="Pfam" id="PF12796">
    <property type="entry name" value="Ank_2"/>
    <property type="match status" value="3"/>
</dbReference>
<evidence type="ECO:0000313" key="10">
    <source>
        <dbReference type="EMBL" id="KAJ1685341.1"/>
    </source>
</evidence>
<comment type="subcellular location">
    <subcellularLocation>
        <location evidence="1">Membrane</location>
        <topology evidence="1">Multi-pass membrane protein</topology>
    </subcellularLocation>
</comment>